<proteinExistence type="predicted"/>
<feature type="domain" description="DUF7716" evidence="1">
    <location>
        <begin position="4"/>
        <end position="104"/>
    </location>
</feature>
<organism evidence="2 3">
    <name type="scientific">Aquisalibacillus elongatus</name>
    <dbReference type="NCBI Taxonomy" id="485577"/>
    <lineage>
        <taxon>Bacteria</taxon>
        <taxon>Bacillati</taxon>
        <taxon>Bacillota</taxon>
        <taxon>Bacilli</taxon>
        <taxon>Bacillales</taxon>
        <taxon>Bacillaceae</taxon>
        <taxon>Aquisalibacillus</taxon>
    </lineage>
</organism>
<reference evidence="2 3" key="1">
    <citation type="submission" date="2018-11" db="EMBL/GenBank/DDBJ databases">
        <title>Genomic Encyclopedia of Type Strains, Phase IV (KMG-IV): sequencing the most valuable type-strain genomes for metagenomic binning, comparative biology and taxonomic classification.</title>
        <authorList>
            <person name="Goeker M."/>
        </authorList>
    </citation>
    <scope>NUCLEOTIDE SEQUENCE [LARGE SCALE GENOMIC DNA]</scope>
    <source>
        <strain evidence="2 3">DSM 18090</strain>
    </source>
</reference>
<dbReference type="AlphaFoldDB" id="A0A3N5B8T3"/>
<dbReference type="Proteomes" id="UP000276443">
    <property type="component" value="Unassembled WGS sequence"/>
</dbReference>
<sequence>MEKLIELRSVLLNAMDFNWDDSLFLPSNEEWFLSSKCYLYNLDDLEDDEEVPKFALDNDFKYVLSIADVQDIVDNAHQQLIECSELDLFNAFYYYYKNDAFISFN</sequence>
<dbReference type="InterPro" id="IPR056133">
    <property type="entry name" value="DUF7716"/>
</dbReference>
<evidence type="ECO:0000313" key="3">
    <source>
        <dbReference type="Proteomes" id="UP000276443"/>
    </source>
</evidence>
<dbReference type="Pfam" id="PF24832">
    <property type="entry name" value="DUF7716"/>
    <property type="match status" value="1"/>
</dbReference>
<protein>
    <recommendedName>
        <fullName evidence="1">DUF7716 domain-containing protein</fullName>
    </recommendedName>
</protein>
<gene>
    <name evidence="2" type="ORF">EDC24_1336</name>
</gene>
<dbReference type="OrthoDB" id="1376061at2"/>
<keyword evidence="3" id="KW-1185">Reference proteome</keyword>
<dbReference type="RefSeq" id="WP_124220902.1">
    <property type="nucleotide sequence ID" value="NZ_RKRF01000008.1"/>
</dbReference>
<evidence type="ECO:0000259" key="1">
    <source>
        <dbReference type="Pfam" id="PF24832"/>
    </source>
</evidence>
<name>A0A3N5B8T3_9BACI</name>
<evidence type="ECO:0000313" key="2">
    <source>
        <dbReference type="EMBL" id="RPF54146.1"/>
    </source>
</evidence>
<accession>A0A3N5B8T3</accession>
<comment type="caution">
    <text evidence="2">The sequence shown here is derived from an EMBL/GenBank/DDBJ whole genome shotgun (WGS) entry which is preliminary data.</text>
</comment>
<dbReference type="EMBL" id="RKRF01000008">
    <property type="protein sequence ID" value="RPF54146.1"/>
    <property type="molecule type" value="Genomic_DNA"/>
</dbReference>